<comment type="caution">
    <text evidence="1">The sequence shown here is derived from an EMBL/GenBank/DDBJ whole genome shotgun (WGS) entry which is preliminary data.</text>
</comment>
<gene>
    <name evidence="1" type="ORF">J2S20_000152</name>
</gene>
<dbReference type="Proteomes" id="UP001241537">
    <property type="component" value="Unassembled WGS sequence"/>
</dbReference>
<protein>
    <submittedName>
        <fullName evidence="1">Uncharacterized protein YrzB (UPF0473 family)</fullName>
    </submittedName>
</protein>
<evidence type="ECO:0000313" key="1">
    <source>
        <dbReference type="EMBL" id="MDQ0151478.1"/>
    </source>
</evidence>
<dbReference type="InterPro" id="IPR009711">
    <property type="entry name" value="UPF0473"/>
</dbReference>
<dbReference type="AlphaFoldDB" id="A0AAE4AJ73"/>
<dbReference type="EMBL" id="JAUSTO010000001">
    <property type="protein sequence ID" value="MDQ0151478.1"/>
    <property type="molecule type" value="Genomic_DNA"/>
</dbReference>
<accession>A0AAE4AJ73</accession>
<name>A0AAE4AJ73_9FIRM</name>
<proteinExistence type="predicted"/>
<organism evidence="1 2">
    <name type="scientific">Moryella indoligenes</name>
    <dbReference type="NCBI Taxonomy" id="371674"/>
    <lineage>
        <taxon>Bacteria</taxon>
        <taxon>Bacillati</taxon>
        <taxon>Bacillota</taxon>
        <taxon>Clostridia</taxon>
        <taxon>Lachnospirales</taxon>
        <taxon>Lachnospiraceae</taxon>
        <taxon>Moryella</taxon>
    </lineage>
</organism>
<keyword evidence="2" id="KW-1185">Reference proteome</keyword>
<reference evidence="1" key="1">
    <citation type="submission" date="2023-07" db="EMBL/GenBank/DDBJ databases">
        <title>Genomic Encyclopedia of Type Strains, Phase IV (KMG-IV): sequencing the most valuable type-strain genomes for metagenomic binning, comparative biology and taxonomic classification.</title>
        <authorList>
            <person name="Goeker M."/>
        </authorList>
    </citation>
    <scope>NUCLEOTIDE SEQUENCE</scope>
    <source>
        <strain evidence="1">DSM 19659</strain>
    </source>
</reference>
<evidence type="ECO:0000313" key="2">
    <source>
        <dbReference type="Proteomes" id="UP001241537"/>
    </source>
</evidence>
<dbReference type="Pfam" id="PF06949">
    <property type="entry name" value="DUF1292"/>
    <property type="match status" value="1"/>
</dbReference>
<sequence>MEKGREEELMAAPEQARITVADQDGGEVELYVLEETKINGMYYLLAAEGAEGDGACYILKDVSGPEEREAVYEFVEDDAEADYMLRIFQELMSDSGVELI</sequence>
<dbReference type="RefSeq" id="WP_330692704.1">
    <property type="nucleotide sequence ID" value="NZ_JAUSTO010000001.1"/>
</dbReference>